<evidence type="ECO:0008006" key="3">
    <source>
        <dbReference type="Google" id="ProtNLM"/>
    </source>
</evidence>
<gene>
    <name evidence="1" type="ORF">NBRC116591_38220</name>
</gene>
<evidence type="ECO:0000313" key="2">
    <source>
        <dbReference type="Proteomes" id="UP001465153"/>
    </source>
</evidence>
<dbReference type="Gene3D" id="3.10.180.10">
    <property type="entry name" value="2,3-Dihydroxybiphenyl 1,2-Dioxygenase, domain 1"/>
    <property type="match status" value="1"/>
</dbReference>
<keyword evidence="2" id="KW-1185">Reference proteome</keyword>
<protein>
    <recommendedName>
        <fullName evidence="3">Hydroxylase</fullName>
    </recommendedName>
</protein>
<dbReference type="InterPro" id="IPR029068">
    <property type="entry name" value="Glyas_Bleomycin-R_OHBP_Dase"/>
</dbReference>
<comment type="caution">
    <text evidence="1">The sequence shown here is derived from an EMBL/GenBank/DDBJ whole genome shotgun (WGS) entry which is preliminary data.</text>
</comment>
<reference evidence="1 2" key="1">
    <citation type="submission" date="2024-04" db="EMBL/GenBank/DDBJ databases">
        <title>Draft genome sequence of Sessilibacter corallicola NBRC 116591.</title>
        <authorList>
            <person name="Miyakawa T."/>
            <person name="Kusuya Y."/>
            <person name="Miura T."/>
        </authorList>
    </citation>
    <scope>NUCLEOTIDE SEQUENCE [LARGE SCALE GENOMIC DNA]</scope>
    <source>
        <strain evidence="1 2">KU-00831-HH</strain>
    </source>
</reference>
<accession>A0ABQ0AED5</accession>
<dbReference type="EMBL" id="BAABWN010000018">
    <property type="protein sequence ID" value="GAA6170010.1"/>
    <property type="molecule type" value="Genomic_DNA"/>
</dbReference>
<dbReference type="Proteomes" id="UP001465153">
    <property type="component" value="Unassembled WGS sequence"/>
</dbReference>
<dbReference type="RefSeq" id="WP_353304375.1">
    <property type="nucleotide sequence ID" value="NZ_BAABWN010000018.1"/>
</dbReference>
<name>A0ABQ0AED5_9GAMM</name>
<evidence type="ECO:0000313" key="1">
    <source>
        <dbReference type="EMBL" id="GAA6170010.1"/>
    </source>
</evidence>
<sequence length="118" mass="12710">MKEAIQVHYLEIVTSDVERICASYSQTLGVSFGNPIAELGGARTAVLTSGGTLGVREPMHDAELPTTRPYYLVEDIEKSVIEAERSGAEIAVPPMVIPGRGKCAIVMFGVVQSGFWQI</sequence>
<dbReference type="SUPFAM" id="SSF54593">
    <property type="entry name" value="Glyoxalase/Bleomycin resistance protein/Dihydroxybiphenyl dioxygenase"/>
    <property type="match status" value="1"/>
</dbReference>
<proteinExistence type="predicted"/>
<organism evidence="1 2">
    <name type="scientific">Sessilibacter corallicola</name>
    <dbReference type="NCBI Taxonomy" id="2904075"/>
    <lineage>
        <taxon>Bacteria</taxon>
        <taxon>Pseudomonadati</taxon>
        <taxon>Pseudomonadota</taxon>
        <taxon>Gammaproteobacteria</taxon>
        <taxon>Cellvibrionales</taxon>
        <taxon>Cellvibrionaceae</taxon>
        <taxon>Sessilibacter</taxon>
    </lineage>
</organism>